<dbReference type="EMBL" id="VSSQ01129091">
    <property type="protein sequence ID" value="MPN57508.1"/>
    <property type="molecule type" value="Genomic_DNA"/>
</dbReference>
<dbReference type="InterPro" id="IPR030821">
    <property type="entry name" value="Synergist_CTERM"/>
</dbReference>
<proteinExistence type="predicted"/>
<feature type="transmembrane region" description="Helical" evidence="1">
    <location>
        <begin position="71"/>
        <end position="93"/>
    </location>
</feature>
<accession>A0A645J1F2</accession>
<dbReference type="AlphaFoldDB" id="A0A645J1F2"/>
<keyword evidence="1" id="KW-0472">Membrane</keyword>
<keyword evidence="1" id="KW-1133">Transmembrane helix</keyword>
<evidence type="ECO:0000256" key="1">
    <source>
        <dbReference type="SAM" id="Phobius"/>
    </source>
</evidence>
<dbReference type="NCBIfam" id="TIGR04564">
    <property type="entry name" value="Synergist_CTERM"/>
    <property type="match status" value="1"/>
</dbReference>
<keyword evidence="1" id="KW-0812">Transmembrane</keyword>
<gene>
    <name evidence="2" type="ORF">SDC9_205202</name>
</gene>
<reference evidence="2" key="1">
    <citation type="submission" date="2019-08" db="EMBL/GenBank/DDBJ databases">
        <authorList>
            <person name="Kucharzyk K."/>
            <person name="Murdoch R.W."/>
            <person name="Higgins S."/>
            <person name="Loffler F."/>
        </authorList>
    </citation>
    <scope>NUCLEOTIDE SEQUENCE</scope>
</reference>
<name>A0A645J1F2_9ZZZZ</name>
<evidence type="ECO:0000313" key="2">
    <source>
        <dbReference type="EMBL" id="MPN57508.1"/>
    </source>
</evidence>
<comment type="caution">
    <text evidence="2">The sequence shown here is derived from an EMBL/GenBank/DDBJ whole genome shotgun (WGS) entry which is preliminary data.</text>
</comment>
<organism evidence="2">
    <name type="scientific">bioreactor metagenome</name>
    <dbReference type="NCBI Taxonomy" id="1076179"/>
    <lineage>
        <taxon>unclassified sequences</taxon>
        <taxon>metagenomes</taxon>
        <taxon>ecological metagenomes</taxon>
    </lineage>
</organism>
<sequence>MELHSGGAPKAFIKKHGAGKFDMFNATYDAAAKTLTFTISPIGDYFSEGKIIVGELADKPVDPTSPTSEGASGGGCNGGVAVLALIAAIPLLYRKKMKSRKESIR</sequence>
<protein>
    <submittedName>
        <fullName evidence="2">Uncharacterized protein</fullName>
    </submittedName>
</protein>